<dbReference type="KEGG" id="fuv:JR347_12700"/>
<dbReference type="InterPro" id="IPR003313">
    <property type="entry name" value="AraC-bd"/>
</dbReference>
<dbReference type="SUPFAM" id="SSF46689">
    <property type="entry name" value="Homeodomain-like"/>
    <property type="match status" value="1"/>
</dbReference>
<evidence type="ECO:0000256" key="1">
    <source>
        <dbReference type="ARBA" id="ARBA00023015"/>
    </source>
</evidence>
<gene>
    <name evidence="5" type="ORF">JR347_12700</name>
</gene>
<dbReference type="SMART" id="SM00342">
    <property type="entry name" value="HTH_ARAC"/>
    <property type="match status" value="1"/>
</dbReference>
<dbReference type="InterPro" id="IPR014710">
    <property type="entry name" value="RmlC-like_jellyroll"/>
</dbReference>
<dbReference type="Gene3D" id="1.10.10.60">
    <property type="entry name" value="Homeodomain-like"/>
    <property type="match status" value="1"/>
</dbReference>
<sequence>MKEKKDIKVYSLQDEQHPSRFFRLEKMEDHYDDVNGTTDDPHRHDFYAIIWIKKGKGFHLVDFNKYDLEDNQIYFLSPGQIHQISTTEKPYGWVLSFSADFLLINNIPTSFIKNINLFKPYNESPPLKLEDEPALTIESVIEQMLPFFEGDGAYKNEALGALLQLLLIHCNHACEFPEPLETQASCVLIDFRNEVESHYMELHKVNEYANRLNITPKHLNEVVKENLGYTAKEYILDRIIMEAKRLLLHSDLSSKQVALHLGFKEPVHFSTFFKNIVGVTPGQFKQEFSK</sequence>
<feature type="domain" description="HTH araC/xylS-type" evidence="4">
    <location>
        <begin position="189"/>
        <end position="287"/>
    </location>
</feature>
<evidence type="ECO:0000259" key="4">
    <source>
        <dbReference type="PROSITE" id="PS01124"/>
    </source>
</evidence>
<dbReference type="AlphaFoldDB" id="A0A974ZZS4"/>
<keyword evidence="2" id="KW-0238">DNA-binding</keyword>
<keyword evidence="1" id="KW-0805">Transcription regulation</keyword>
<dbReference type="PANTHER" id="PTHR43280:SF32">
    <property type="entry name" value="TRANSCRIPTIONAL REGULATORY PROTEIN"/>
    <property type="match status" value="1"/>
</dbReference>
<dbReference type="Pfam" id="PF12833">
    <property type="entry name" value="HTH_18"/>
    <property type="match status" value="1"/>
</dbReference>
<dbReference type="Gene3D" id="2.60.120.10">
    <property type="entry name" value="Jelly Rolls"/>
    <property type="match status" value="1"/>
</dbReference>
<dbReference type="InterPro" id="IPR009057">
    <property type="entry name" value="Homeodomain-like_sf"/>
</dbReference>
<dbReference type="RefSeq" id="WP_205720972.1">
    <property type="nucleotide sequence ID" value="NZ_CP070608.1"/>
</dbReference>
<dbReference type="Pfam" id="PF02311">
    <property type="entry name" value="AraC_binding"/>
    <property type="match status" value="1"/>
</dbReference>
<dbReference type="Proteomes" id="UP000662783">
    <property type="component" value="Chromosome"/>
</dbReference>
<keyword evidence="6" id="KW-1185">Reference proteome</keyword>
<reference evidence="5" key="1">
    <citation type="submission" date="2021-02" db="EMBL/GenBank/DDBJ databases">
        <title>Fulvivirga sp. S481 isolated from sea water.</title>
        <authorList>
            <person name="Bae S.S."/>
            <person name="Baek K."/>
        </authorList>
    </citation>
    <scope>NUCLEOTIDE SEQUENCE</scope>
    <source>
        <strain evidence="5">S481</strain>
    </source>
</reference>
<accession>A0A974ZZS4</accession>
<protein>
    <submittedName>
        <fullName evidence="5">AraC family transcriptional regulator</fullName>
    </submittedName>
</protein>
<dbReference type="EMBL" id="CP070608">
    <property type="protein sequence ID" value="QSE96456.1"/>
    <property type="molecule type" value="Genomic_DNA"/>
</dbReference>
<dbReference type="SUPFAM" id="SSF51215">
    <property type="entry name" value="Regulatory protein AraC"/>
    <property type="match status" value="1"/>
</dbReference>
<proteinExistence type="predicted"/>
<dbReference type="GO" id="GO:0003700">
    <property type="term" value="F:DNA-binding transcription factor activity"/>
    <property type="evidence" value="ECO:0007669"/>
    <property type="project" value="InterPro"/>
</dbReference>
<organism evidence="5 6">
    <name type="scientific">Fulvivirga lutea</name>
    <dbReference type="NCBI Taxonomy" id="2810512"/>
    <lineage>
        <taxon>Bacteria</taxon>
        <taxon>Pseudomonadati</taxon>
        <taxon>Bacteroidota</taxon>
        <taxon>Cytophagia</taxon>
        <taxon>Cytophagales</taxon>
        <taxon>Fulvivirgaceae</taxon>
        <taxon>Fulvivirga</taxon>
    </lineage>
</organism>
<name>A0A974ZZS4_9BACT</name>
<evidence type="ECO:0000256" key="3">
    <source>
        <dbReference type="ARBA" id="ARBA00023163"/>
    </source>
</evidence>
<keyword evidence="3" id="KW-0804">Transcription</keyword>
<evidence type="ECO:0000313" key="5">
    <source>
        <dbReference type="EMBL" id="QSE96456.1"/>
    </source>
</evidence>
<dbReference type="InterPro" id="IPR037923">
    <property type="entry name" value="HTH-like"/>
</dbReference>
<dbReference type="GO" id="GO:0043565">
    <property type="term" value="F:sequence-specific DNA binding"/>
    <property type="evidence" value="ECO:0007669"/>
    <property type="project" value="InterPro"/>
</dbReference>
<dbReference type="PROSITE" id="PS01124">
    <property type="entry name" value="HTH_ARAC_FAMILY_2"/>
    <property type="match status" value="1"/>
</dbReference>
<evidence type="ECO:0000256" key="2">
    <source>
        <dbReference type="ARBA" id="ARBA00023125"/>
    </source>
</evidence>
<dbReference type="InterPro" id="IPR018060">
    <property type="entry name" value="HTH_AraC"/>
</dbReference>
<dbReference type="PANTHER" id="PTHR43280">
    <property type="entry name" value="ARAC-FAMILY TRANSCRIPTIONAL REGULATOR"/>
    <property type="match status" value="1"/>
</dbReference>
<evidence type="ECO:0000313" key="6">
    <source>
        <dbReference type="Proteomes" id="UP000662783"/>
    </source>
</evidence>